<evidence type="ECO:0000256" key="1">
    <source>
        <dbReference type="SAM" id="MobiDB-lite"/>
    </source>
</evidence>
<accession>A0A150H149</accession>
<feature type="region of interest" description="Disordered" evidence="1">
    <location>
        <begin position="29"/>
        <end position="49"/>
    </location>
</feature>
<feature type="compositionally biased region" description="Gly residues" evidence="1">
    <location>
        <begin position="35"/>
        <end position="48"/>
    </location>
</feature>
<dbReference type="STRING" id="33097.A0A150H149"/>
<organism evidence="2 3">
    <name type="scientific">Gonium pectorale</name>
    <name type="common">Green alga</name>
    <dbReference type="NCBI Taxonomy" id="33097"/>
    <lineage>
        <taxon>Eukaryota</taxon>
        <taxon>Viridiplantae</taxon>
        <taxon>Chlorophyta</taxon>
        <taxon>core chlorophytes</taxon>
        <taxon>Chlorophyceae</taxon>
        <taxon>CS clade</taxon>
        <taxon>Chlamydomonadales</taxon>
        <taxon>Volvocaceae</taxon>
        <taxon>Gonium</taxon>
    </lineage>
</organism>
<proteinExistence type="predicted"/>
<protein>
    <submittedName>
        <fullName evidence="2">Uncharacterized protein</fullName>
    </submittedName>
</protein>
<sequence length="117" mass="12562">MQDTIWLLDKLHAFMDLVVEVLRAGRPGDAAAGGHPSGSGIFGDGGEGSRPKRSCFLAFVERANPDSKLFVRKEVAIQELLARGCEVETLIAEDTEVCGELRPGRVLRVTLADAGRA</sequence>
<evidence type="ECO:0000313" key="2">
    <source>
        <dbReference type="EMBL" id="KXZ55896.1"/>
    </source>
</evidence>
<gene>
    <name evidence="2" type="ORF">GPECTOR_2g1447</name>
</gene>
<dbReference type="AlphaFoldDB" id="A0A150H149"/>
<name>A0A150H149_GONPE</name>
<reference evidence="3" key="1">
    <citation type="journal article" date="2016" name="Nat. Commun.">
        <title>The Gonium pectorale genome demonstrates co-option of cell cycle regulation during the evolution of multicellularity.</title>
        <authorList>
            <person name="Hanschen E.R."/>
            <person name="Marriage T.N."/>
            <person name="Ferris P.J."/>
            <person name="Hamaji T."/>
            <person name="Toyoda A."/>
            <person name="Fujiyama A."/>
            <person name="Neme R."/>
            <person name="Noguchi H."/>
            <person name="Minakuchi Y."/>
            <person name="Suzuki M."/>
            <person name="Kawai-Toyooka H."/>
            <person name="Smith D.R."/>
            <person name="Sparks H."/>
            <person name="Anderson J."/>
            <person name="Bakaric R."/>
            <person name="Luria V."/>
            <person name="Karger A."/>
            <person name="Kirschner M.W."/>
            <person name="Durand P.M."/>
            <person name="Michod R.E."/>
            <person name="Nozaki H."/>
            <person name="Olson B.J."/>
        </authorList>
    </citation>
    <scope>NUCLEOTIDE SEQUENCE [LARGE SCALE GENOMIC DNA]</scope>
    <source>
        <strain evidence="3">NIES-2863</strain>
    </source>
</reference>
<evidence type="ECO:0000313" key="3">
    <source>
        <dbReference type="Proteomes" id="UP000075714"/>
    </source>
</evidence>
<dbReference type="OrthoDB" id="407325at2759"/>
<keyword evidence="3" id="KW-1185">Reference proteome</keyword>
<dbReference type="Proteomes" id="UP000075714">
    <property type="component" value="Unassembled WGS sequence"/>
</dbReference>
<dbReference type="EMBL" id="LSYV01000003">
    <property type="protein sequence ID" value="KXZ55896.1"/>
    <property type="molecule type" value="Genomic_DNA"/>
</dbReference>
<comment type="caution">
    <text evidence="2">The sequence shown here is derived from an EMBL/GenBank/DDBJ whole genome shotgun (WGS) entry which is preliminary data.</text>
</comment>